<gene>
    <name evidence="1" type="ORF">RPERSI_LOCUS32849</name>
</gene>
<keyword evidence="2" id="KW-1185">Reference proteome</keyword>
<comment type="caution">
    <text evidence="1">The sequence shown here is derived from an EMBL/GenBank/DDBJ whole genome shotgun (WGS) entry which is preliminary data.</text>
</comment>
<evidence type="ECO:0000313" key="1">
    <source>
        <dbReference type="EMBL" id="CAG8843625.1"/>
    </source>
</evidence>
<sequence>PELLMKVLDTRERLEEALDENEAKNIKDESEAKINEIITELSQAFKSNDLVQAKKLTVRLQYWHNIREAAIGWEQGKPIEIHH</sequence>
<evidence type="ECO:0000313" key="2">
    <source>
        <dbReference type="Proteomes" id="UP000789920"/>
    </source>
</evidence>
<reference evidence="1" key="1">
    <citation type="submission" date="2021-06" db="EMBL/GenBank/DDBJ databases">
        <authorList>
            <person name="Kallberg Y."/>
            <person name="Tangrot J."/>
            <person name="Rosling A."/>
        </authorList>
    </citation>
    <scope>NUCLEOTIDE SEQUENCE</scope>
    <source>
        <strain evidence="1">MA461A</strain>
    </source>
</reference>
<name>A0ACA9SQY5_9GLOM</name>
<feature type="non-terminal residue" evidence="1">
    <location>
        <position position="1"/>
    </location>
</feature>
<protein>
    <submittedName>
        <fullName evidence="1">28939_t:CDS:1</fullName>
    </submittedName>
</protein>
<proteinExistence type="predicted"/>
<dbReference type="Proteomes" id="UP000789920">
    <property type="component" value="Unassembled WGS sequence"/>
</dbReference>
<organism evidence="1 2">
    <name type="scientific">Racocetra persica</name>
    <dbReference type="NCBI Taxonomy" id="160502"/>
    <lineage>
        <taxon>Eukaryota</taxon>
        <taxon>Fungi</taxon>
        <taxon>Fungi incertae sedis</taxon>
        <taxon>Mucoromycota</taxon>
        <taxon>Glomeromycotina</taxon>
        <taxon>Glomeromycetes</taxon>
        <taxon>Diversisporales</taxon>
        <taxon>Gigasporaceae</taxon>
        <taxon>Racocetra</taxon>
    </lineage>
</organism>
<dbReference type="EMBL" id="CAJVQC010139204">
    <property type="protein sequence ID" value="CAG8843625.1"/>
    <property type="molecule type" value="Genomic_DNA"/>
</dbReference>
<accession>A0ACA9SQY5</accession>